<gene>
    <name evidence="2" type="ORF">HHI36_018300</name>
</gene>
<comment type="caution">
    <text evidence="2">The sequence shown here is derived from an EMBL/GenBank/DDBJ whole genome shotgun (WGS) entry which is preliminary data.</text>
</comment>
<keyword evidence="1" id="KW-0175">Coiled coil</keyword>
<protein>
    <submittedName>
        <fullName evidence="2">Uncharacterized protein</fullName>
    </submittedName>
</protein>
<proteinExistence type="predicted"/>
<keyword evidence="3" id="KW-1185">Reference proteome</keyword>
<sequence length="141" mass="16189">MDNLEAAISFDNEVMEELKKSLEDMKQVDKGLKNDQEKLNAEVKLLQQEVINLKGQATNTATKAELHNGRNNLVIFGAQNKQEIVKILGKLKVKVEEERIEVRPIPNNKTEKPFSMPIRSCLSLKKEYEIRYSRNAKFSDT</sequence>
<feature type="coiled-coil region" evidence="1">
    <location>
        <begin position="1"/>
        <end position="56"/>
    </location>
</feature>
<evidence type="ECO:0000313" key="3">
    <source>
        <dbReference type="Proteomes" id="UP001516400"/>
    </source>
</evidence>
<evidence type="ECO:0000313" key="2">
    <source>
        <dbReference type="EMBL" id="KAL3284132.1"/>
    </source>
</evidence>
<dbReference type="AlphaFoldDB" id="A0ABD2NZP2"/>
<reference evidence="2 3" key="1">
    <citation type="journal article" date="2021" name="BMC Biol.">
        <title>Horizontally acquired antibacterial genes associated with adaptive radiation of ladybird beetles.</title>
        <authorList>
            <person name="Li H.S."/>
            <person name="Tang X.F."/>
            <person name="Huang Y.H."/>
            <person name="Xu Z.Y."/>
            <person name="Chen M.L."/>
            <person name="Du X.Y."/>
            <person name="Qiu B.Y."/>
            <person name="Chen P.T."/>
            <person name="Zhang W."/>
            <person name="Slipinski A."/>
            <person name="Escalona H.E."/>
            <person name="Waterhouse R.M."/>
            <person name="Zwick A."/>
            <person name="Pang H."/>
        </authorList>
    </citation>
    <scope>NUCLEOTIDE SEQUENCE [LARGE SCALE GENOMIC DNA]</scope>
    <source>
        <strain evidence="2">SYSU2018</strain>
    </source>
</reference>
<name>A0ABD2NZP2_9CUCU</name>
<evidence type="ECO:0000256" key="1">
    <source>
        <dbReference type="SAM" id="Coils"/>
    </source>
</evidence>
<accession>A0ABD2NZP2</accession>
<organism evidence="2 3">
    <name type="scientific">Cryptolaemus montrouzieri</name>
    <dbReference type="NCBI Taxonomy" id="559131"/>
    <lineage>
        <taxon>Eukaryota</taxon>
        <taxon>Metazoa</taxon>
        <taxon>Ecdysozoa</taxon>
        <taxon>Arthropoda</taxon>
        <taxon>Hexapoda</taxon>
        <taxon>Insecta</taxon>
        <taxon>Pterygota</taxon>
        <taxon>Neoptera</taxon>
        <taxon>Endopterygota</taxon>
        <taxon>Coleoptera</taxon>
        <taxon>Polyphaga</taxon>
        <taxon>Cucujiformia</taxon>
        <taxon>Coccinelloidea</taxon>
        <taxon>Coccinellidae</taxon>
        <taxon>Scymninae</taxon>
        <taxon>Scymnini</taxon>
        <taxon>Cryptolaemus</taxon>
    </lineage>
</organism>
<dbReference type="Proteomes" id="UP001516400">
    <property type="component" value="Unassembled WGS sequence"/>
</dbReference>
<dbReference type="EMBL" id="JABFTP020000165">
    <property type="protein sequence ID" value="KAL3284132.1"/>
    <property type="molecule type" value="Genomic_DNA"/>
</dbReference>